<name>A0A0A0DFC7_9PROT</name>
<comment type="caution">
    <text evidence="1">The sequence shown here is derived from an EMBL/GenBank/DDBJ whole genome shotgun (WGS) entry which is preliminary data.</text>
</comment>
<dbReference type="EMBL" id="JANX01000015">
    <property type="protein sequence ID" value="KGM35697.1"/>
    <property type="molecule type" value="Genomic_DNA"/>
</dbReference>
<dbReference type="Proteomes" id="UP000029995">
    <property type="component" value="Unassembled WGS sequence"/>
</dbReference>
<accession>A0A0A0DFC7</accession>
<dbReference type="RefSeq" id="WP_034831566.1">
    <property type="nucleotide sequence ID" value="NZ_JANX01000015.1"/>
</dbReference>
<dbReference type="AlphaFoldDB" id="A0A0A0DFC7"/>
<gene>
    <name evidence="1" type="ORF">P409_02940</name>
</gene>
<proteinExistence type="predicted"/>
<evidence type="ECO:0000313" key="2">
    <source>
        <dbReference type="Proteomes" id="UP000029995"/>
    </source>
</evidence>
<dbReference type="OrthoDB" id="5497963at2"/>
<protein>
    <submittedName>
        <fullName evidence="1">Uncharacterized protein</fullName>
    </submittedName>
</protein>
<reference evidence="1 2" key="1">
    <citation type="submission" date="2014-01" db="EMBL/GenBank/DDBJ databases">
        <title>Genome sequence determination for a cystic fibrosis isolate, Inquilinus limosus.</title>
        <authorList>
            <person name="Pino M."/>
            <person name="Di Conza J."/>
            <person name="Gutkind G."/>
        </authorList>
    </citation>
    <scope>NUCLEOTIDE SEQUENCE [LARGE SCALE GENOMIC DNA]</scope>
    <source>
        <strain evidence="1 2">MP06</strain>
    </source>
</reference>
<organism evidence="1 2">
    <name type="scientific">Inquilinus limosus MP06</name>
    <dbReference type="NCBI Taxonomy" id="1398085"/>
    <lineage>
        <taxon>Bacteria</taxon>
        <taxon>Pseudomonadati</taxon>
        <taxon>Pseudomonadota</taxon>
        <taxon>Alphaproteobacteria</taxon>
        <taxon>Rhodospirillales</taxon>
        <taxon>Rhodospirillaceae</taxon>
        <taxon>Inquilinus</taxon>
    </lineage>
</organism>
<sequence>MATPKRKFTIRHYFIEPGGDRVLKASSKLLDGIMARRRHIPDWAGMKVRMIEVIARIADDRLHIASLKGTYMHFDATGHWDQPREAQVAIAHLELAYPGDLPDDHHRRRFIQRRVAASRWHVGAKILAEIQNDVESSDRARRVKAVPPWRWMDGPDDVTEPG</sequence>
<evidence type="ECO:0000313" key="1">
    <source>
        <dbReference type="EMBL" id="KGM35697.1"/>
    </source>
</evidence>